<reference evidence="1" key="1">
    <citation type="submission" date="2021-02" db="EMBL/GenBank/DDBJ databases">
        <authorList>
            <person name="Nowell W R."/>
        </authorList>
    </citation>
    <scope>NUCLEOTIDE SEQUENCE</scope>
</reference>
<comment type="caution">
    <text evidence="1">The sequence shown here is derived from an EMBL/GenBank/DDBJ whole genome shotgun (WGS) entry which is preliminary data.</text>
</comment>
<sequence>MFRFFINDLSANLACEHVKMLSSYERTLIVYRGMQLDKEDFDKLKDNQGKLMSINGYLSASRLRSYAFTFALKSSERTDIIPVVFEILCNITEERKNVIFADTAQFSEYPEEKEILFDLNVTFR</sequence>
<dbReference type="EMBL" id="CAJOAY010035456">
    <property type="protein sequence ID" value="CAF4451416.1"/>
    <property type="molecule type" value="Genomic_DNA"/>
</dbReference>
<dbReference type="AlphaFoldDB" id="A0A820S238"/>
<dbReference type="Gene3D" id="3.90.176.10">
    <property type="entry name" value="Toxin ADP-ribosyltransferase, Chain A, domain 1"/>
    <property type="match status" value="1"/>
</dbReference>
<gene>
    <name evidence="1" type="ORF">OKA104_LOCUS54182</name>
</gene>
<organism evidence="1 2">
    <name type="scientific">Adineta steineri</name>
    <dbReference type="NCBI Taxonomy" id="433720"/>
    <lineage>
        <taxon>Eukaryota</taxon>
        <taxon>Metazoa</taxon>
        <taxon>Spiralia</taxon>
        <taxon>Gnathifera</taxon>
        <taxon>Rotifera</taxon>
        <taxon>Eurotatoria</taxon>
        <taxon>Bdelloidea</taxon>
        <taxon>Adinetida</taxon>
        <taxon>Adinetidae</taxon>
        <taxon>Adineta</taxon>
    </lineage>
</organism>
<proteinExistence type="predicted"/>
<feature type="non-terminal residue" evidence="1">
    <location>
        <position position="124"/>
    </location>
</feature>
<protein>
    <submittedName>
        <fullName evidence="1">Uncharacterized protein</fullName>
    </submittedName>
</protein>
<evidence type="ECO:0000313" key="2">
    <source>
        <dbReference type="Proteomes" id="UP000663881"/>
    </source>
</evidence>
<accession>A0A820S238</accession>
<evidence type="ECO:0000313" key="1">
    <source>
        <dbReference type="EMBL" id="CAF4451416.1"/>
    </source>
</evidence>
<dbReference type="Proteomes" id="UP000663881">
    <property type="component" value="Unassembled WGS sequence"/>
</dbReference>
<name>A0A820S238_9BILA</name>
<dbReference type="SUPFAM" id="SSF56399">
    <property type="entry name" value="ADP-ribosylation"/>
    <property type="match status" value="1"/>
</dbReference>
<dbReference type="PROSITE" id="PS51996">
    <property type="entry name" value="TR_MART"/>
    <property type="match status" value="1"/>
</dbReference>